<dbReference type="GO" id="GO:0016020">
    <property type="term" value="C:membrane"/>
    <property type="evidence" value="ECO:0007669"/>
    <property type="project" value="InterPro"/>
</dbReference>
<dbReference type="AlphaFoldDB" id="A0A7J0CQG8"/>
<gene>
    <name evidence="4" type="ORF">Smic_31340</name>
</gene>
<evidence type="ECO:0000259" key="3">
    <source>
        <dbReference type="Pfam" id="PF00892"/>
    </source>
</evidence>
<dbReference type="Gene3D" id="1.10.3730.20">
    <property type="match status" value="2"/>
</dbReference>
<dbReference type="SUPFAM" id="SSF103481">
    <property type="entry name" value="Multidrug resistance efflux transporter EmrE"/>
    <property type="match status" value="2"/>
</dbReference>
<feature type="transmembrane region" description="Helical" evidence="2">
    <location>
        <begin position="208"/>
        <end position="229"/>
    </location>
</feature>
<evidence type="ECO:0000256" key="1">
    <source>
        <dbReference type="ARBA" id="ARBA00007362"/>
    </source>
</evidence>
<feature type="domain" description="EamA" evidence="3">
    <location>
        <begin position="145"/>
        <end position="279"/>
    </location>
</feature>
<dbReference type="Proteomes" id="UP000498740">
    <property type="component" value="Unassembled WGS sequence"/>
</dbReference>
<dbReference type="Pfam" id="PF00892">
    <property type="entry name" value="EamA"/>
    <property type="match status" value="1"/>
</dbReference>
<sequence length="284" mass="29293">MTPLVALAVLIAAITHASWNAIAHAIKDQLLSFTLISGGGLLIGAVLALFAPLPAAGAWPYLLVSAALHVAYMMLLMRSFTLGDFGQMYPIARGTAPLVVTVLAAVFVGERPDAWATAGVAVASAGLVGLALWGIRGSGKRPHWPAIVAALGTGLAIAGYTTVDGVGVRASGTPLGYVAWLMILEGMAIPAYAYYRRRSELAAQLRPFAVRGLLGAALSVVAYGLVLWAQTRAPLAPIAALRESSIIVGAAIGTLFFKERFGAPRIAAAGLMVVGIGLMLHTTG</sequence>
<evidence type="ECO:0000256" key="2">
    <source>
        <dbReference type="SAM" id="Phobius"/>
    </source>
</evidence>
<dbReference type="RefSeq" id="WP_032757188.1">
    <property type="nucleotide sequence ID" value="NZ_BMUG01000010.1"/>
</dbReference>
<evidence type="ECO:0000313" key="5">
    <source>
        <dbReference type="Proteomes" id="UP000498740"/>
    </source>
</evidence>
<dbReference type="EMBL" id="BLWD01000001">
    <property type="protein sequence ID" value="GFN04578.1"/>
    <property type="molecule type" value="Genomic_DNA"/>
</dbReference>
<comment type="similarity">
    <text evidence="1">Belongs to the EamA transporter family.</text>
</comment>
<feature type="transmembrane region" description="Helical" evidence="2">
    <location>
        <begin position="89"/>
        <end position="108"/>
    </location>
</feature>
<feature type="transmembrane region" description="Helical" evidence="2">
    <location>
        <begin position="144"/>
        <end position="163"/>
    </location>
</feature>
<keyword evidence="2" id="KW-0472">Membrane</keyword>
<feature type="transmembrane region" description="Helical" evidence="2">
    <location>
        <begin position="235"/>
        <end position="257"/>
    </location>
</feature>
<feature type="transmembrane region" description="Helical" evidence="2">
    <location>
        <begin position="175"/>
        <end position="196"/>
    </location>
</feature>
<feature type="transmembrane region" description="Helical" evidence="2">
    <location>
        <begin position="114"/>
        <end position="135"/>
    </location>
</feature>
<evidence type="ECO:0000313" key="4">
    <source>
        <dbReference type="EMBL" id="GFN04578.1"/>
    </source>
</evidence>
<comment type="caution">
    <text evidence="4">The sequence shown here is derived from an EMBL/GenBank/DDBJ whole genome shotgun (WGS) entry which is preliminary data.</text>
</comment>
<dbReference type="InterPro" id="IPR037185">
    <property type="entry name" value="EmrE-like"/>
</dbReference>
<organism evidence="4 5">
    <name type="scientific">Streptomyces microflavus</name>
    <name type="common">Streptomyces lipmanii</name>
    <dbReference type="NCBI Taxonomy" id="1919"/>
    <lineage>
        <taxon>Bacteria</taxon>
        <taxon>Bacillati</taxon>
        <taxon>Actinomycetota</taxon>
        <taxon>Actinomycetes</taxon>
        <taxon>Kitasatosporales</taxon>
        <taxon>Streptomycetaceae</taxon>
        <taxon>Streptomyces</taxon>
    </lineage>
</organism>
<proteinExistence type="inferred from homology"/>
<feature type="transmembrane region" description="Helical" evidence="2">
    <location>
        <begin position="6"/>
        <end position="23"/>
    </location>
</feature>
<accession>A0A7J0CQG8</accession>
<feature type="transmembrane region" description="Helical" evidence="2">
    <location>
        <begin position="266"/>
        <end position="283"/>
    </location>
</feature>
<name>A0A7J0CQG8_STRMI</name>
<keyword evidence="2" id="KW-1133">Transmembrane helix</keyword>
<reference evidence="4 5" key="1">
    <citation type="submission" date="2020-05" db="EMBL/GenBank/DDBJ databases">
        <title>Whole genome shotgun sequence of Streptomyces microflavus NBRC 13062.</title>
        <authorList>
            <person name="Komaki H."/>
            <person name="Tamura T."/>
        </authorList>
    </citation>
    <scope>NUCLEOTIDE SEQUENCE [LARGE SCALE GENOMIC DNA]</scope>
    <source>
        <strain evidence="4 5">NBRC 13062</strain>
    </source>
</reference>
<feature type="transmembrane region" description="Helical" evidence="2">
    <location>
        <begin position="30"/>
        <end position="52"/>
    </location>
</feature>
<dbReference type="InterPro" id="IPR000620">
    <property type="entry name" value="EamA_dom"/>
</dbReference>
<protein>
    <submittedName>
        <fullName evidence="4">Membrane protein</fullName>
    </submittedName>
</protein>
<keyword evidence="2" id="KW-0812">Transmembrane</keyword>
<feature type="transmembrane region" description="Helical" evidence="2">
    <location>
        <begin position="58"/>
        <end position="77"/>
    </location>
</feature>